<sequence>MFRFDLHVHTEHSPCSRLETREILRNARRMGLDGVCITDHDTMAARREVVEGLQDDGLCVVIGMEYTTPEGDFLLFGPFEDLPPGLPAQALLRLVAQVDGAAVAAHPFRRGRGVAEALVRGGLCRVVEGRNGRNTPEEDAAVRPWAEAYGVGLAGGSDAHALHELGRVVTGFHQPVRNRDDLVAQLNRGRFLPLVLHRPVVFPAGPAPRPVHSNLNI</sequence>
<accession>A0A6N9TKJ1</accession>
<dbReference type="Gene3D" id="3.20.20.140">
    <property type="entry name" value="Metal-dependent hydrolases"/>
    <property type="match status" value="1"/>
</dbReference>
<dbReference type="SUPFAM" id="SSF89550">
    <property type="entry name" value="PHP domain-like"/>
    <property type="match status" value="1"/>
</dbReference>
<feature type="domain" description="Polymerase/histidinol phosphatase N-terminal" evidence="1">
    <location>
        <begin position="4"/>
        <end position="70"/>
    </location>
</feature>
<evidence type="ECO:0000259" key="1">
    <source>
        <dbReference type="SMART" id="SM00481"/>
    </source>
</evidence>
<dbReference type="Proteomes" id="UP000469346">
    <property type="component" value="Unassembled WGS sequence"/>
</dbReference>
<name>A0A6N9TKJ1_DISTH</name>
<reference evidence="2 3" key="1">
    <citation type="submission" date="2020-02" db="EMBL/GenBank/DDBJ databases">
        <title>Comparative genomics of sulfur disproportionating microorganisms.</title>
        <authorList>
            <person name="Ward L.M."/>
            <person name="Bertran E."/>
            <person name="Johnston D.T."/>
        </authorList>
    </citation>
    <scope>NUCLEOTIDE SEQUENCE [LARGE SCALE GENOMIC DNA]</scope>
    <source>
        <strain evidence="2 3">DSM 100025</strain>
    </source>
</reference>
<dbReference type="CDD" id="cd07432">
    <property type="entry name" value="PHP_HisPPase"/>
    <property type="match status" value="1"/>
</dbReference>
<dbReference type="InterPro" id="IPR004013">
    <property type="entry name" value="PHP_dom"/>
</dbReference>
<comment type="caution">
    <text evidence="2">The sequence shown here is derived from an EMBL/GenBank/DDBJ whole genome shotgun (WGS) entry which is preliminary data.</text>
</comment>
<dbReference type="Pfam" id="PF02811">
    <property type="entry name" value="PHP"/>
    <property type="match status" value="1"/>
</dbReference>
<gene>
    <name evidence="2" type="ORF">G3N55_02020</name>
</gene>
<dbReference type="PANTHER" id="PTHR42924">
    <property type="entry name" value="EXONUCLEASE"/>
    <property type="match status" value="1"/>
</dbReference>
<keyword evidence="3" id="KW-1185">Reference proteome</keyword>
<evidence type="ECO:0000313" key="2">
    <source>
        <dbReference type="EMBL" id="NDY41629.1"/>
    </source>
</evidence>
<evidence type="ECO:0000313" key="3">
    <source>
        <dbReference type="Proteomes" id="UP000469346"/>
    </source>
</evidence>
<dbReference type="GO" id="GO:0035312">
    <property type="term" value="F:5'-3' DNA exonuclease activity"/>
    <property type="evidence" value="ECO:0007669"/>
    <property type="project" value="TreeGrafter"/>
</dbReference>
<organism evidence="2 3">
    <name type="scientific">Dissulfurirhabdus thermomarina</name>
    <dbReference type="NCBI Taxonomy" id="1765737"/>
    <lineage>
        <taxon>Bacteria</taxon>
        <taxon>Deltaproteobacteria</taxon>
        <taxon>Dissulfurirhabdaceae</taxon>
        <taxon>Dissulfurirhabdus</taxon>
    </lineage>
</organism>
<dbReference type="PANTHER" id="PTHR42924:SF3">
    <property type="entry name" value="POLYMERASE_HISTIDINOL PHOSPHATASE N-TERMINAL DOMAIN-CONTAINING PROTEIN"/>
    <property type="match status" value="1"/>
</dbReference>
<proteinExistence type="predicted"/>
<dbReference type="GO" id="GO:0004534">
    <property type="term" value="F:5'-3' RNA exonuclease activity"/>
    <property type="evidence" value="ECO:0007669"/>
    <property type="project" value="TreeGrafter"/>
</dbReference>
<protein>
    <submittedName>
        <fullName evidence="2">PHP domain-containing protein</fullName>
    </submittedName>
</protein>
<dbReference type="Pfam" id="PF13263">
    <property type="entry name" value="PHP_C"/>
    <property type="match status" value="1"/>
</dbReference>
<dbReference type="InterPro" id="IPR016195">
    <property type="entry name" value="Pol/histidinol_Pase-like"/>
</dbReference>
<dbReference type="SMART" id="SM00481">
    <property type="entry name" value="POLIIIAc"/>
    <property type="match status" value="1"/>
</dbReference>
<dbReference type="RefSeq" id="WP_163297783.1">
    <property type="nucleotide sequence ID" value="NZ_JAAGRR010000011.1"/>
</dbReference>
<dbReference type="InterPro" id="IPR003141">
    <property type="entry name" value="Pol/His_phosphatase_N"/>
</dbReference>
<dbReference type="EMBL" id="JAAGRR010000011">
    <property type="protein sequence ID" value="NDY41629.1"/>
    <property type="molecule type" value="Genomic_DNA"/>
</dbReference>
<dbReference type="AlphaFoldDB" id="A0A6N9TKJ1"/>
<dbReference type="InterPro" id="IPR052018">
    <property type="entry name" value="PHP_domain"/>
</dbReference>